<dbReference type="EMBL" id="SRLO01000576">
    <property type="protein sequence ID" value="TNN51603.1"/>
    <property type="molecule type" value="Genomic_DNA"/>
</dbReference>
<feature type="compositionally biased region" description="Basic and acidic residues" evidence="1">
    <location>
        <begin position="92"/>
        <end position="102"/>
    </location>
</feature>
<accession>A0A4Z2GFD7</accession>
<name>A0A4Z2GFD7_9TELE</name>
<comment type="caution">
    <text evidence="2">The sequence shown here is derived from an EMBL/GenBank/DDBJ whole genome shotgun (WGS) entry which is preliminary data.</text>
</comment>
<protein>
    <submittedName>
        <fullName evidence="2">Uncharacterized protein</fullName>
    </submittedName>
</protein>
<dbReference type="AlphaFoldDB" id="A0A4Z2GFD7"/>
<proteinExistence type="predicted"/>
<organism evidence="2 3">
    <name type="scientific">Liparis tanakae</name>
    <name type="common">Tanaka's snailfish</name>
    <dbReference type="NCBI Taxonomy" id="230148"/>
    <lineage>
        <taxon>Eukaryota</taxon>
        <taxon>Metazoa</taxon>
        <taxon>Chordata</taxon>
        <taxon>Craniata</taxon>
        <taxon>Vertebrata</taxon>
        <taxon>Euteleostomi</taxon>
        <taxon>Actinopterygii</taxon>
        <taxon>Neopterygii</taxon>
        <taxon>Teleostei</taxon>
        <taxon>Neoteleostei</taxon>
        <taxon>Acanthomorphata</taxon>
        <taxon>Eupercaria</taxon>
        <taxon>Perciformes</taxon>
        <taxon>Cottioidei</taxon>
        <taxon>Cottales</taxon>
        <taxon>Liparidae</taxon>
        <taxon>Liparis</taxon>
    </lineage>
</organism>
<evidence type="ECO:0000313" key="3">
    <source>
        <dbReference type="Proteomes" id="UP000314294"/>
    </source>
</evidence>
<reference evidence="2 3" key="1">
    <citation type="submission" date="2019-03" db="EMBL/GenBank/DDBJ databases">
        <title>First draft genome of Liparis tanakae, snailfish: a comprehensive survey of snailfish specific genes.</title>
        <authorList>
            <person name="Kim W."/>
            <person name="Song I."/>
            <person name="Jeong J.-H."/>
            <person name="Kim D."/>
            <person name="Kim S."/>
            <person name="Ryu S."/>
            <person name="Song J.Y."/>
            <person name="Lee S.K."/>
        </authorList>
    </citation>
    <scope>NUCLEOTIDE SEQUENCE [LARGE SCALE GENOMIC DNA]</scope>
    <source>
        <tissue evidence="2">Muscle</tissue>
    </source>
</reference>
<gene>
    <name evidence="2" type="ORF">EYF80_038179</name>
</gene>
<keyword evidence="3" id="KW-1185">Reference proteome</keyword>
<dbReference type="Proteomes" id="UP000314294">
    <property type="component" value="Unassembled WGS sequence"/>
</dbReference>
<feature type="region of interest" description="Disordered" evidence="1">
    <location>
        <begin position="68"/>
        <end position="103"/>
    </location>
</feature>
<evidence type="ECO:0000256" key="1">
    <source>
        <dbReference type="SAM" id="MobiDB-lite"/>
    </source>
</evidence>
<sequence>MVVPTFEGAGSTTKEENSTAGVAVRGSFLGLRQRASAVLLRPSLPLFPPSQHDTDSLFLRRGGLCLPKPGRRRQSLPPAPAGPSTLSVPRASRSEPEDRDVARCSAGSTRLLRRRSLSRCDRDRRLCRNPALRLGPSMCQTESPFLCATPSSHWLSGSSASAYCRHVEKLCGAESDRLSLLVLVLGLPLTPFTSSGSSNMSWVSSSVVLASVLRPVDLLDSRECSRMPEATETLRDSTPGNSSLPAGIVRRVWHRASSCWVNPSPSPPINNIVGLVIWKSEHRVTGTGDSSVLAPTVPITCQPCATFNFSMSSRLSHPYTPVTSMTPELALLTTGDSGQLWRMLLMTRSTPRK</sequence>
<evidence type="ECO:0000313" key="2">
    <source>
        <dbReference type="EMBL" id="TNN51603.1"/>
    </source>
</evidence>